<feature type="chain" id="PRO_5032427012" evidence="1">
    <location>
        <begin position="23"/>
        <end position="204"/>
    </location>
</feature>
<reference evidence="2 3" key="1">
    <citation type="submission" date="2014-02" db="EMBL/GenBank/DDBJ databases">
        <title>Comparative genomics of Haemophilus parasuis isolated from pig lungs.</title>
        <authorList>
            <person name="Kittichotirat W."/>
            <person name="Bumgarner R.E."/>
            <person name="Lawrence P."/>
        </authorList>
    </citation>
    <scope>NUCLEOTIDE SEQUENCE [LARGE SCALE GENOMIC DNA]</scope>
    <source>
        <strain evidence="2 3">HPS10</strain>
    </source>
</reference>
<dbReference type="EMBL" id="JDSO01000028">
    <property type="protein sequence ID" value="KDB48707.1"/>
    <property type="molecule type" value="Genomic_DNA"/>
</dbReference>
<dbReference type="RefSeq" id="WP_035522604.1">
    <property type="nucleotide sequence ID" value="NZ_JDSO01000028.1"/>
</dbReference>
<protein>
    <submittedName>
        <fullName evidence="2">Uncharacterized protein</fullName>
    </submittedName>
</protein>
<evidence type="ECO:0000256" key="1">
    <source>
        <dbReference type="SAM" id="SignalP"/>
    </source>
</evidence>
<feature type="signal peptide" evidence="1">
    <location>
        <begin position="1"/>
        <end position="22"/>
    </location>
</feature>
<name>A0A836MFF9_GLAPU</name>
<accession>A0A836MFF9</accession>
<comment type="caution">
    <text evidence="2">The sequence shown here is derived from an EMBL/GenBank/DDBJ whole genome shotgun (WGS) entry which is preliminary data.</text>
</comment>
<keyword evidence="1" id="KW-0732">Signal</keyword>
<dbReference type="Proteomes" id="UP000027036">
    <property type="component" value="Unassembled WGS sequence"/>
</dbReference>
<dbReference type="AlphaFoldDB" id="A0A836MFF9"/>
<sequence>MQKLKKWSLGLVTLLALPAVHAYQCQIDLQHHYKGTNVYINSKGDAYATVDYADGRYDAMEYVYDLKNCKKVSDGVKQKSNIRSVLNKNGFRELSVKGDLSPWLTHYYSLSEQGDTLLLKVDEVISQEQQGLRELFSYARDKSSTLSAVAESIFNTKYAKTPQFKSSIANRYFQSQNFARYATRLEQELLTSSGQDRIFLKFMI</sequence>
<gene>
    <name evidence="2" type="ORF">HPS10_02710</name>
</gene>
<proteinExistence type="predicted"/>
<evidence type="ECO:0000313" key="2">
    <source>
        <dbReference type="EMBL" id="KDB48707.1"/>
    </source>
</evidence>
<evidence type="ECO:0000313" key="3">
    <source>
        <dbReference type="Proteomes" id="UP000027036"/>
    </source>
</evidence>
<organism evidence="2 3">
    <name type="scientific">Glaesserella parasuis HPS10</name>
    <dbReference type="NCBI Taxonomy" id="1450514"/>
    <lineage>
        <taxon>Bacteria</taxon>
        <taxon>Pseudomonadati</taxon>
        <taxon>Pseudomonadota</taxon>
        <taxon>Gammaproteobacteria</taxon>
        <taxon>Pasteurellales</taxon>
        <taxon>Pasteurellaceae</taxon>
        <taxon>Glaesserella</taxon>
    </lineage>
</organism>